<dbReference type="Proteomes" id="UP000652219">
    <property type="component" value="Unassembled WGS sequence"/>
</dbReference>
<evidence type="ECO:0000313" key="1">
    <source>
        <dbReference type="EMBL" id="KAF6812152.1"/>
    </source>
</evidence>
<comment type="caution">
    <text evidence="1">The sequence shown here is derived from an EMBL/GenBank/DDBJ whole genome shotgun (WGS) entry which is preliminary data.</text>
</comment>
<sequence>MEVAIGVIGLSLQLIDSAVKIKGVVGIYRSASTEINRLALKVELIEAVCNTITKSFGPNVSGYQSSELFGTLGVRLLGSIQCTLDELHGIVSRLEKRASKEGVLKTTGVLFLNKRDDISRLSKCLDEDLSHLQLLLTTSLA</sequence>
<dbReference type="AlphaFoldDB" id="A0A8H6JFS6"/>
<name>A0A8H6JFS6_9PEZI</name>
<evidence type="ECO:0008006" key="3">
    <source>
        <dbReference type="Google" id="ProtNLM"/>
    </source>
</evidence>
<keyword evidence="2" id="KW-1185">Reference proteome</keyword>
<protein>
    <recommendedName>
        <fullName evidence="3">Fungal N-terminal domain-containing protein</fullName>
    </recommendedName>
</protein>
<proteinExistence type="predicted"/>
<accession>A0A8H6JFS6</accession>
<reference evidence="1 2" key="1">
    <citation type="journal article" date="2020" name="Phytopathology">
        <title>Genome Sequence Resources of Colletotrichum truncatum, C. plurivorum, C. musicola, and C. sojae: Four Species Pathogenic to Soybean (Glycine max).</title>
        <authorList>
            <person name="Rogerio F."/>
            <person name="Boufleur T.R."/>
            <person name="Ciampi-Guillardi M."/>
            <person name="Sukno S.A."/>
            <person name="Thon M.R."/>
            <person name="Massola Junior N.S."/>
            <person name="Baroncelli R."/>
        </authorList>
    </citation>
    <scope>NUCLEOTIDE SEQUENCE [LARGE SCALE GENOMIC DNA]</scope>
    <source>
        <strain evidence="1 2">LFN0009</strain>
    </source>
</reference>
<gene>
    <name evidence="1" type="ORF">CSOJ01_05276</name>
</gene>
<dbReference type="EMBL" id="WIGN01000066">
    <property type="protein sequence ID" value="KAF6812152.1"/>
    <property type="molecule type" value="Genomic_DNA"/>
</dbReference>
<organism evidence="1 2">
    <name type="scientific">Colletotrichum sojae</name>
    <dbReference type="NCBI Taxonomy" id="2175907"/>
    <lineage>
        <taxon>Eukaryota</taxon>
        <taxon>Fungi</taxon>
        <taxon>Dikarya</taxon>
        <taxon>Ascomycota</taxon>
        <taxon>Pezizomycotina</taxon>
        <taxon>Sordariomycetes</taxon>
        <taxon>Hypocreomycetidae</taxon>
        <taxon>Glomerellales</taxon>
        <taxon>Glomerellaceae</taxon>
        <taxon>Colletotrichum</taxon>
        <taxon>Colletotrichum orchidearum species complex</taxon>
    </lineage>
</organism>
<evidence type="ECO:0000313" key="2">
    <source>
        <dbReference type="Proteomes" id="UP000652219"/>
    </source>
</evidence>